<reference evidence="2" key="2">
    <citation type="journal article" date="2015" name="Data Brief">
        <title>Shoot transcriptome of the giant reed, Arundo donax.</title>
        <authorList>
            <person name="Barrero R.A."/>
            <person name="Guerrero F.D."/>
            <person name="Moolhuijzen P."/>
            <person name="Goolsby J.A."/>
            <person name="Tidwell J."/>
            <person name="Bellgard S.E."/>
            <person name="Bellgard M.I."/>
        </authorList>
    </citation>
    <scope>NUCLEOTIDE SEQUENCE</scope>
    <source>
        <tissue evidence="2">Shoot tissue taken approximately 20 cm above the soil surface</tissue>
    </source>
</reference>
<sequence length="110" mass="13021">MRAGGWRLRRAAVAHRAGAVSPRACRRRTWDGDGEGGHWGRQRRRPPRRRRGGLLIPPSRRPMEGGRRWRCQRRRRRSCWIPSNPSDISEIRQRGCRSGLLLARWRRPLR</sequence>
<protein>
    <submittedName>
        <fullName evidence="2">Uncharacterized protein</fullName>
    </submittedName>
</protein>
<accession>A0A0A9E331</accession>
<dbReference type="AlphaFoldDB" id="A0A0A9E331"/>
<name>A0A0A9E331_ARUDO</name>
<organism evidence="2">
    <name type="scientific">Arundo donax</name>
    <name type="common">Giant reed</name>
    <name type="synonym">Donax arundinaceus</name>
    <dbReference type="NCBI Taxonomy" id="35708"/>
    <lineage>
        <taxon>Eukaryota</taxon>
        <taxon>Viridiplantae</taxon>
        <taxon>Streptophyta</taxon>
        <taxon>Embryophyta</taxon>
        <taxon>Tracheophyta</taxon>
        <taxon>Spermatophyta</taxon>
        <taxon>Magnoliopsida</taxon>
        <taxon>Liliopsida</taxon>
        <taxon>Poales</taxon>
        <taxon>Poaceae</taxon>
        <taxon>PACMAD clade</taxon>
        <taxon>Arundinoideae</taxon>
        <taxon>Arundineae</taxon>
        <taxon>Arundo</taxon>
    </lineage>
</organism>
<evidence type="ECO:0000313" key="2">
    <source>
        <dbReference type="EMBL" id="JAD93438.1"/>
    </source>
</evidence>
<feature type="region of interest" description="Disordered" evidence="1">
    <location>
        <begin position="1"/>
        <end position="68"/>
    </location>
</feature>
<proteinExistence type="predicted"/>
<reference evidence="2" key="1">
    <citation type="submission" date="2014-09" db="EMBL/GenBank/DDBJ databases">
        <authorList>
            <person name="Magalhaes I.L.F."/>
            <person name="Oliveira U."/>
            <person name="Santos F.R."/>
            <person name="Vidigal T.H.D.A."/>
            <person name="Brescovit A.D."/>
            <person name="Santos A.J."/>
        </authorList>
    </citation>
    <scope>NUCLEOTIDE SEQUENCE</scope>
    <source>
        <tissue evidence="2">Shoot tissue taken approximately 20 cm above the soil surface</tissue>
    </source>
</reference>
<feature type="compositionally biased region" description="Basic and acidic residues" evidence="1">
    <location>
        <begin position="28"/>
        <end position="38"/>
    </location>
</feature>
<dbReference type="EMBL" id="GBRH01204457">
    <property type="protein sequence ID" value="JAD93438.1"/>
    <property type="molecule type" value="Transcribed_RNA"/>
</dbReference>
<feature type="compositionally biased region" description="Basic residues" evidence="1">
    <location>
        <begin position="40"/>
        <end position="52"/>
    </location>
</feature>
<evidence type="ECO:0000256" key="1">
    <source>
        <dbReference type="SAM" id="MobiDB-lite"/>
    </source>
</evidence>